<dbReference type="KEGG" id="acan:ACA1_217340"/>
<evidence type="ECO:0000256" key="3">
    <source>
        <dbReference type="ARBA" id="ARBA00022630"/>
    </source>
</evidence>
<feature type="compositionally biased region" description="Basic and acidic residues" evidence="13">
    <location>
        <begin position="85"/>
        <end position="103"/>
    </location>
</feature>
<evidence type="ECO:0000256" key="9">
    <source>
        <dbReference type="ARBA" id="ARBA00022840"/>
    </source>
</evidence>
<dbReference type="EC" id="2.7.7.2" evidence="2"/>
<dbReference type="InterPro" id="IPR002500">
    <property type="entry name" value="PAPS_reduct_dom"/>
</dbReference>
<evidence type="ECO:0000256" key="7">
    <source>
        <dbReference type="ARBA" id="ARBA00022741"/>
    </source>
</evidence>
<dbReference type="SUPFAM" id="SSF52402">
    <property type="entry name" value="Adenine nucleotide alpha hydrolases-like"/>
    <property type="match status" value="1"/>
</dbReference>
<comment type="catalytic activity">
    <reaction evidence="12">
        <text>FMN + ATP + H(+) = FAD + diphosphate</text>
        <dbReference type="Rhea" id="RHEA:17237"/>
        <dbReference type="ChEBI" id="CHEBI:15378"/>
        <dbReference type="ChEBI" id="CHEBI:30616"/>
        <dbReference type="ChEBI" id="CHEBI:33019"/>
        <dbReference type="ChEBI" id="CHEBI:57692"/>
        <dbReference type="ChEBI" id="CHEBI:58210"/>
        <dbReference type="EC" id="2.7.7.2"/>
    </reaction>
</comment>
<evidence type="ECO:0000256" key="11">
    <source>
        <dbReference type="ARBA" id="ARBA00031871"/>
    </source>
</evidence>
<dbReference type="Gene3D" id="3.40.50.620">
    <property type="entry name" value="HUPs"/>
    <property type="match status" value="1"/>
</dbReference>
<dbReference type="Pfam" id="PF01507">
    <property type="entry name" value="PAPS_reduct"/>
    <property type="match status" value="1"/>
</dbReference>
<evidence type="ECO:0000313" key="16">
    <source>
        <dbReference type="Proteomes" id="UP000011083"/>
    </source>
</evidence>
<dbReference type="GO" id="GO:0005524">
    <property type="term" value="F:ATP binding"/>
    <property type="evidence" value="ECO:0007669"/>
    <property type="project" value="UniProtKB-KW"/>
</dbReference>
<proteinExistence type="predicted"/>
<dbReference type="AlphaFoldDB" id="L8GSS9"/>
<dbReference type="OrthoDB" id="270728at2759"/>
<sequence length="269" mass="30737">MTDFFDFFSRLEDLAGEVERRTSNPTLAAKVVHSLAVIDKAFDIYSEQGLAVSFNGGKDCTLLLHLALYAYLHRRKAKGETTAMAKHEGERSEGKEEEQRAGTEGDRAHYWMRILYFWFPTCFPEETQFVMDTTQSLRLGLIKSTKPYREGLQEIIETERPPIRAIFMGTRYTDPSCARLEEFSESTPGWPTFMRVNPILDWSYSEVWAFILAMGVPYCSLYDKGYTSIGEVNNTKPNPALLVEGCTYAPAYNLKEEELERAGRQSRSV</sequence>
<dbReference type="VEuPathDB" id="AmoebaDB:ACA1_217340"/>
<feature type="region of interest" description="Disordered" evidence="13">
    <location>
        <begin position="82"/>
        <end position="103"/>
    </location>
</feature>
<gene>
    <name evidence="15" type="ORF">ACA1_217340</name>
</gene>
<feature type="domain" description="Phosphoadenosine phosphosulphate reductase" evidence="14">
    <location>
        <begin position="50"/>
        <end position="237"/>
    </location>
</feature>
<keyword evidence="8" id="KW-0274">FAD</keyword>
<keyword evidence="4" id="KW-0288">FMN</keyword>
<keyword evidence="5" id="KW-0808">Transferase</keyword>
<evidence type="ECO:0000256" key="13">
    <source>
        <dbReference type="SAM" id="MobiDB-lite"/>
    </source>
</evidence>
<organism evidence="15 16">
    <name type="scientific">Acanthamoeba castellanii (strain ATCC 30010 / Neff)</name>
    <dbReference type="NCBI Taxonomy" id="1257118"/>
    <lineage>
        <taxon>Eukaryota</taxon>
        <taxon>Amoebozoa</taxon>
        <taxon>Discosea</taxon>
        <taxon>Longamoebia</taxon>
        <taxon>Centramoebida</taxon>
        <taxon>Acanthamoebidae</taxon>
        <taxon>Acanthamoeba</taxon>
    </lineage>
</organism>
<evidence type="ECO:0000259" key="14">
    <source>
        <dbReference type="Pfam" id="PF01507"/>
    </source>
</evidence>
<evidence type="ECO:0000256" key="2">
    <source>
        <dbReference type="ARBA" id="ARBA00012393"/>
    </source>
</evidence>
<dbReference type="InterPro" id="IPR014729">
    <property type="entry name" value="Rossmann-like_a/b/a_fold"/>
</dbReference>
<dbReference type="EMBL" id="KB008036">
    <property type="protein sequence ID" value="ELR15171.1"/>
    <property type="molecule type" value="Genomic_DNA"/>
</dbReference>
<dbReference type="GO" id="GO:0006747">
    <property type="term" value="P:FAD biosynthetic process"/>
    <property type="evidence" value="ECO:0007669"/>
    <property type="project" value="TreeGrafter"/>
</dbReference>
<reference evidence="15 16" key="1">
    <citation type="journal article" date="2013" name="Genome Biol.">
        <title>Genome of Acanthamoeba castellanii highlights extensive lateral gene transfer and early evolution of tyrosine kinase signaling.</title>
        <authorList>
            <person name="Clarke M."/>
            <person name="Lohan A.J."/>
            <person name="Liu B."/>
            <person name="Lagkouvardos I."/>
            <person name="Roy S."/>
            <person name="Zafar N."/>
            <person name="Bertelli C."/>
            <person name="Schilde C."/>
            <person name="Kianianmomeni A."/>
            <person name="Burglin T.R."/>
            <person name="Frech C."/>
            <person name="Turcotte B."/>
            <person name="Kopec K.O."/>
            <person name="Synnott J.M."/>
            <person name="Choo C."/>
            <person name="Paponov I."/>
            <person name="Finkler A."/>
            <person name="Soon Heng Tan C."/>
            <person name="Hutchins A.P."/>
            <person name="Weinmeier T."/>
            <person name="Rattei T."/>
            <person name="Chu J.S."/>
            <person name="Gimenez G."/>
            <person name="Irimia M."/>
            <person name="Rigden D.J."/>
            <person name="Fitzpatrick D.A."/>
            <person name="Lorenzo-Morales J."/>
            <person name="Bateman A."/>
            <person name="Chiu C.H."/>
            <person name="Tang P."/>
            <person name="Hegemann P."/>
            <person name="Fromm H."/>
            <person name="Raoult D."/>
            <person name="Greub G."/>
            <person name="Miranda-Saavedra D."/>
            <person name="Chen N."/>
            <person name="Nash P."/>
            <person name="Ginger M.L."/>
            <person name="Horn M."/>
            <person name="Schaap P."/>
            <person name="Caler L."/>
            <person name="Loftus B."/>
        </authorList>
    </citation>
    <scope>NUCLEOTIDE SEQUENCE [LARGE SCALE GENOMIC DNA]</scope>
    <source>
        <strain evidence="15 16">Neff</strain>
    </source>
</reference>
<accession>L8GSS9</accession>
<evidence type="ECO:0000256" key="6">
    <source>
        <dbReference type="ARBA" id="ARBA00022695"/>
    </source>
</evidence>
<keyword evidence="16" id="KW-1185">Reference proteome</keyword>
<dbReference type="GeneID" id="14915673"/>
<name>L8GSS9_ACACF</name>
<keyword evidence="3" id="KW-0285">Flavoprotein</keyword>
<evidence type="ECO:0000256" key="4">
    <source>
        <dbReference type="ARBA" id="ARBA00022643"/>
    </source>
</evidence>
<dbReference type="GO" id="GO:0003919">
    <property type="term" value="F:FMN adenylyltransferase activity"/>
    <property type="evidence" value="ECO:0007669"/>
    <property type="project" value="UniProtKB-EC"/>
</dbReference>
<dbReference type="PANTHER" id="PTHR23293:SF9">
    <property type="entry name" value="FAD SYNTHASE"/>
    <property type="match status" value="1"/>
</dbReference>
<keyword evidence="7" id="KW-0547">Nucleotide-binding</keyword>
<evidence type="ECO:0000313" key="15">
    <source>
        <dbReference type="EMBL" id="ELR15171.1"/>
    </source>
</evidence>
<dbReference type="PANTHER" id="PTHR23293">
    <property type="entry name" value="FAD SYNTHETASE-RELATED FMN ADENYLYLTRANSFERASE"/>
    <property type="match status" value="1"/>
</dbReference>
<dbReference type="RefSeq" id="XP_004337184.1">
    <property type="nucleotide sequence ID" value="XM_004337136.1"/>
</dbReference>
<evidence type="ECO:0000256" key="8">
    <source>
        <dbReference type="ARBA" id="ARBA00022827"/>
    </source>
</evidence>
<comment type="pathway">
    <text evidence="1">Cofactor biosynthesis; FAD biosynthesis; FAD from FMN: step 1/1.</text>
</comment>
<dbReference type="STRING" id="1257118.L8GSS9"/>
<evidence type="ECO:0000256" key="1">
    <source>
        <dbReference type="ARBA" id="ARBA00004726"/>
    </source>
</evidence>
<keyword evidence="6" id="KW-0548">Nucleotidyltransferase</keyword>
<keyword evidence="9" id="KW-0067">ATP-binding</keyword>
<evidence type="ECO:0000256" key="10">
    <source>
        <dbReference type="ARBA" id="ARBA00031145"/>
    </source>
</evidence>
<dbReference type="CDD" id="cd23948">
    <property type="entry name" value="FAD_synthase"/>
    <property type="match status" value="1"/>
</dbReference>
<dbReference type="OMA" id="EEFVQWS"/>
<protein>
    <recommendedName>
        <fullName evidence="2">FAD synthase</fullName>
        <ecNumber evidence="2">2.7.7.2</ecNumber>
    </recommendedName>
    <alternativeName>
        <fullName evidence="10">FAD pyrophosphorylase</fullName>
    </alternativeName>
    <alternativeName>
        <fullName evidence="11">FMN adenylyltransferase</fullName>
    </alternativeName>
</protein>
<evidence type="ECO:0000256" key="12">
    <source>
        <dbReference type="ARBA" id="ARBA00049494"/>
    </source>
</evidence>
<dbReference type="Proteomes" id="UP000011083">
    <property type="component" value="Unassembled WGS sequence"/>
</dbReference>
<evidence type="ECO:0000256" key="5">
    <source>
        <dbReference type="ARBA" id="ARBA00022679"/>
    </source>
</evidence>